<name>A0AAV9NWP2_9PEZI</name>
<sequence>MAPKKSKENRIPNKSSKSQTSNMSKQTHPPRDPKTGPPPNDHKPEGITNDGDVPHLDWIQHGRRSYNYLAPISSKQAATFKQSEKALAIEHAKRPRSPGEIKAHQNKQLLYLWTERRPFDCESYSMHQFTDGLLAALMSHRANSDLLDDDATYMSEVDCANGQQANFTFKVEQWDVLYPDGEDEEASHATEKARFQKIVRSFDVVLATLVAASDTFKAFIEPSVEGGSITCTDVDPLSMELWLKWMHGGEFERSDTRRCTVLDIWMVIETARRWDLPIQGIVPPHASTKFRGITAAQTWFRHWTDSRLDVKTVENKCTLAYEDAQALMYPCYALDFQDKFMFVTRWLVFNTPADVPITEAPPSGYYGEDYTLDPRILAFLNTVKDLLLEFVDAQLYAPLREFAASPVAKFRTVHEVLQQGLTDVGAYPLGETTVWHLTQRLKEYKNPDVSSLSEVPWNVPHLPAAVHDAAGRFEKAFSGLCLDCMAASDPETDVDPELHWRYRNAKGDVVIGCRSKHDFISWFNSYLGPEKRRKST</sequence>
<evidence type="ECO:0000256" key="1">
    <source>
        <dbReference type="SAM" id="MobiDB-lite"/>
    </source>
</evidence>
<feature type="region of interest" description="Disordered" evidence="1">
    <location>
        <begin position="1"/>
        <end position="56"/>
    </location>
</feature>
<gene>
    <name evidence="2" type="ORF">LTR77_010184</name>
</gene>
<accession>A0AAV9NWP2</accession>
<evidence type="ECO:0000313" key="2">
    <source>
        <dbReference type="EMBL" id="KAK5164093.1"/>
    </source>
</evidence>
<dbReference type="EMBL" id="JAVRRT010000021">
    <property type="protein sequence ID" value="KAK5164093.1"/>
    <property type="molecule type" value="Genomic_DNA"/>
</dbReference>
<dbReference type="AlphaFoldDB" id="A0AAV9NWP2"/>
<organism evidence="2 3">
    <name type="scientific">Saxophila tyrrhenica</name>
    <dbReference type="NCBI Taxonomy" id="1690608"/>
    <lineage>
        <taxon>Eukaryota</taxon>
        <taxon>Fungi</taxon>
        <taxon>Dikarya</taxon>
        <taxon>Ascomycota</taxon>
        <taxon>Pezizomycotina</taxon>
        <taxon>Dothideomycetes</taxon>
        <taxon>Dothideomycetidae</taxon>
        <taxon>Mycosphaerellales</taxon>
        <taxon>Extremaceae</taxon>
        <taxon>Saxophila</taxon>
    </lineage>
</organism>
<protein>
    <submittedName>
        <fullName evidence="2">Uncharacterized protein</fullName>
    </submittedName>
</protein>
<comment type="caution">
    <text evidence="2">The sequence shown here is derived from an EMBL/GenBank/DDBJ whole genome shotgun (WGS) entry which is preliminary data.</text>
</comment>
<feature type="compositionally biased region" description="Basic and acidic residues" evidence="1">
    <location>
        <begin position="1"/>
        <end position="11"/>
    </location>
</feature>
<feature type="compositionally biased region" description="Polar residues" evidence="1">
    <location>
        <begin position="12"/>
        <end position="27"/>
    </location>
</feature>
<dbReference type="GeneID" id="89931513"/>
<reference evidence="2 3" key="1">
    <citation type="submission" date="2023-08" db="EMBL/GenBank/DDBJ databases">
        <title>Black Yeasts Isolated from many extreme environments.</title>
        <authorList>
            <person name="Coleine C."/>
            <person name="Stajich J.E."/>
            <person name="Selbmann L."/>
        </authorList>
    </citation>
    <scope>NUCLEOTIDE SEQUENCE [LARGE SCALE GENOMIC DNA]</scope>
    <source>
        <strain evidence="2 3">CCFEE 5935</strain>
    </source>
</reference>
<keyword evidence="3" id="KW-1185">Reference proteome</keyword>
<proteinExistence type="predicted"/>
<evidence type="ECO:0000313" key="3">
    <source>
        <dbReference type="Proteomes" id="UP001337655"/>
    </source>
</evidence>
<dbReference type="RefSeq" id="XP_064654421.1">
    <property type="nucleotide sequence ID" value="XM_064807407.1"/>
</dbReference>
<feature type="compositionally biased region" description="Basic and acidic residues" evidence="1">
    <location>
        <begin position="29"/>
        <end position="45"/>
    </location>
</feature>
<dbReference type="Proteomes" id="UP001337655">
    <property type="component" value="Unassembled WGS sequence"/>
</dbReference>